<accession>A0ACC0LJ27</accession>
<evidence type="ECO:0000313" key="1">
    <source>
        <dbReference type="EMBL" id="KAI8528644.1"/>
    </source>
</evidence>
<evidence type="ECO:0000313" key="2">
    <source>
        <dbReference type="Proteomes" id="UP001062846"/>
    </source>
</evidence>
<organism evidence="1 2">
    <name type="scientific">Rhododendron molle</name>
    <name type="common">Chinese azalea</name>
    <name type="synonym">Azalea mollis</name>
    <dbReference type="NCBI Taxonomy" id="49168"/>
    <lineage>
        <taxon>Eukaryota</taxon>
        <taxon>Viridiplantae</taxon>
        <taxon>Streptophyta</taxon>
        <taxon>Embryophyta</taxon>
        <taxon>Tracheophyta</taxon>
        <taxon>Spermatophyta</taxon>
        <taxon>Magnoliopsida</taxon>
        <taxon>eudicotyledons</taxon>
        <taxon>Gunneridae</taxon>
        <taxon>Pentapetalae</taxon>
        <taxon>asterids</taxon>
        <taxon>Ericales</taxon>
        <taxon>Ericaceae</taxon>
        <taxon>Ericoideae</taxon>
        <taxon>Rhodoreae</taxon>
        <taxon>Rhododendron</taxon>
    </lineage>
</organism>
<sequence length="170" mass="18631">MCGAEKGGQENEEMEEEKELDCVLVPLGLAVFVKCTTFGSSFPYSDFPQEPSSESRHQWVFSMMSVRPPKALDEDETGFLDKLEPAIILVSSQAVAAAQSTTVPKVTETLPLSKVQGNDLVGRKNLPACPLGTSIIQDKPQAKIDVDSLEESLDVVKSPSVNAKRKFWTW</sequence>
<keyword evidence="2" id="KW-1185">Reference proteome</keyword>
<comment type="caution">
    <text evidence="1">The sequence shown here is derived from an EMBL/GenBank/DDBJ whole genome shotgun (WGS) entry which is preliminary data.</text>
</comment>
<gene>
    <name evidence="1" type="ORF">RHMOL_Rhmol12G0163700</name>
</gene>
<dbReference type="EMBL" id="CM046399">
    <property type="protein sequence ID" value="KAI8528644.1"/>
    <property type="molecule type" value="Genomic_DNA"/>
</dbReference>
<name>A0ACC0LJ27_RHOML</name>
<reference evidence="1" key="1">
    <citation type="submission" date="2022-02" db="EMBL/GenBank/DDBJ databases">
        <title>Plant Genome Project.</title>
        <authorList>
            <person name="Zhang R.-G."/>
        </authorList>
    </citation>
    <scope>NUCLEOTIDE SEQUENCE</scope>
    <source>
        <strain evidence="1">AT1</strain>
    </source>
</reference>
<proteinExistence type="predicted"/>
<protein>
    <submittedName>
        <fullName evidence="1">Uncharacterized protein</fullName>
    </submittedName>
</protein>
<dbReference type="Proteomes" id="UP001062846">
    <property type="component" value="Chromosome 12"/>
</dbReference>